<dbReference type="RefSeq" id="WP_088732018.1">
    <property type="nucleotide sequence ID" value="NZ_CBDITY010000001.1"/>
</dbReference>
<evidence type="ECO:0000313" key="2">
    <source>
        <dbReference type="Proteomes" id="UP000789647"/>
    </source>
</evidence>
<proteinExistence type="predicted"/>
<organism evidence="1 2">
    <name type="scientific">Citrobacter freundii</name>
    <dbReference type="NCBI Taxonomy" id="546"/>
    <lineage>
        <taxon>Bacteria</taxon>
        <taxon>Pseudomonadati</taxon>
        <taxon>Pseudomonadota</taxon>
        <taxon>Gammaproteobacteria</taxon>
        <taxon>Enterobacterales</taxon>
        <taxon>Enterobacteriaceae</taxon>
        <taxon>Citrobacter</taxon>
        <taxon>Citrobacter freundii complex</taxon>
    </lineage>
</organism>
<reference evidence="1" key="1">
    <citation type="submission" date="2022-05" db="EMBL/GenBank/DDBJ databases">
        <authorList>
            <person name="Alioto T."/>
            <person name="Alioto T."/>
            <person name="Gomez Garrido J."/>
        </authorList>
    </citation>
    <scope>NUCLEOTIDE SEQUENCE</scope>
    <source>
        <strain evidence="1">112</strain>
    </source>
</reference>
<dbReference type="Pfam" id="PF02413">
    <property type="entry name" value="Caudo_TAP"/>
    <property type="match status" value="1"/>
</dbReference>
<evidence type="ECO:0000313" key="1">
    <source>
        <dbReference type="EMBL" id="CAH6584008.1"/>
    </source>
</evidence>
<dbReference type="Proteomes" id="UP000789647">
    <property type="component" value="Chromosome"/>
</dbReference>
<protein>
    <submittedName>
        <fullName evidence="1">Uncharacterized protein</fullName>
    </submittedName>
</protein>
<dbReference type="InterPro" id="IPR003458">
    <property type="entry name" value="Phage_T4_Gp38_tail_assem"/>
</dbReference>
<gene>
    <name evidence="1" type="ORF">AI2935V1_2044</name>
</gene>
<sequence>MNYFYSGSTNAFYPEELREVYEMAGTWPDDAVKVEANIADKFMQTPPAGKWRIADGDGLPAWGDIPPLTHEQITASAMQQKTMLLAEASAVIGPLKDASDGGYIDDADRPILIAWQKYRYDLTKVDPAKPVWPTKPTE</sequence>
<accession>A0A241Q9L4</accession>
<dbReference type="AlphaFoldDB" id="A0A241Q9L4"/>
<name>A0A241Q9L4_CITFR</name>
<dbReference type="EMBL" id="OW995941">
    <property type="protein sequence ID" value="CAH6584008.1"/>
    <property type="molecule type" value="Genomic_DNA"/>
</dbReference>